<dbReference type="KEGG" id="mbe:MBM_09688"/>
<accession>K1XID4</accession>
<reference evidence="2 3" key="1">
    <citation type="journal article" date="2012" name="BMC Genomics">
        <title>Sequencing the genome of Marssonina brunnea reveals fungus-poplar co-evolution.</title>
        <authorList>
            <person name="Zhu S."/>
            <person name="Cao Y.-Z."/>
            <person name="Jiang C."/>
            <person name="Tan B.-Y."/>
            <person name="Wang Z."/>
            <person name="Feng S."/>
            <person name="Zhang L."/>
            <person name="Su X.-H."/>
            <person name="Brejova B."/>
            <person name="Vinar T."/>
            <person name="Xu M."/>
            <person name="Wang M.-X."/>
            <person name="Zhang S.-G."/>
            <person name="Huang M.-R."/>
            <person name="Wu R."/>
            <person name="Zhou Y."/>
        </authorList>
    </citation>
    <scope>NUCLEOTIDE SEQUENCE [LARGE SCALE GENOMIC DNA]</scope>
    <source>
        <strain evidence="2 3">MB_m1</strain>
    </source>
</reference>
<gene>
    <name evidence="2" type="ORF">MBM_09688</name>
</gene>
<feature type="compositionally biased region" description="Low complexity" evidence="1">
    <location>
        <begin position="27"/>
        <end position="51"/>
    </location>
</feature>
<organism evidence="2 3">
    <name type="scientific">Marssonina brunnea f. sp. multigermtubi (strain MB_m1)</name>
    <name type="common">Marssonina leaf spot fungus</name>
    <dbReference type="NCBI Taxonomy" id="1072389"/>
    <lineage>
        <taxon>Eukaryota</taxon>
        <taxon>Fungi</taxon>
        <taxon>Dikarya</taxon>
        <taxon>Ascomycota</taxon>
        <taxon>Pezizomycotina</taxon>
        <taxon>Leotiomycetes</taxon>
        <taxon>Helotiales</taxon>
        <taxon>Drepanopezizaceae</taxon>
        <taxon>Drepanopeziza</taxon>
    </lineage>
</organism>
<protein>
    <submittedName>
        <fullName evidence="2">Uncharacterized protein</fullName>
    </submittedName>
</protein>
<dbReference type="OrthoDB" id="10298021at2759"/>
<evidence type="ECO:0000313" key="3">
    <source>
        <dbReference type="Proteomes" id="UP000006753"/>
    </source>
</evidence>
<dbReference type="GeneID" id="18765623"/>
<evidence type="ECO:0000313" key="2">
    <source>
        <dbReference type="EMBL" id="EKD12189.1"/>
    </source>
</evidence>
<dbReference type="HOGENOM" id="CLU_628624_0_0_1"/>
<proteinExistence type="predicted"/>
<name>K1XID4_MARBU</name>
<dbReference type="RefSeq" id="XP_007297577.1">
    <property type="nucleotide sequence ID" value="XM_007297515.1"/>
</dbReference>
<feature type="region of interest" description="Disordered" evidence="1">
    <location>
        <begin position="372"/>
        <end position="391"/>
    </location>
</feature>
<feature type="compositionally biased region" description="Polar residues" evidence="1">
    <location>
        <begin position="70"/>
        <end position="89"/>
    </location>
</feature>
<keyword evidence="3" id="KW-1185">Reference proteome</keyword>
<dbReference type="InParanoid" id="K1XID4"/>
<dbReference type="Proteomes" id="UP000006753">
    <property type="component" value="Unassembled WGS sequence"/>
</dbReference>
<feature type="compositionally biased region" description="Basic and acidic residues" evidence="1">
    <location>
        <begin position="411"/>
        <end position="429"/>
    </location>
</feature>
<feature type="region of interest" description="Disordered" evidence="1">
    <location>
        <begin position="1"/>
        <end position="128"/>
    </location>
</feature>
<dbReference type="EMBL" id="JH921462">
    <property type="protein sequence ID" value="EKD12189.1"/>
    <property type="molecule type" value="Genomic_DNA"/>
</dbReference>
<sequence length="436" mass="48997">MAADPDRQLPKPPQPQDGKRERVPMAPLISSEKSSLPKSSSPSPFQSSPTPVKIAKPRILREGPLLAQVDSKQTSCLNSLPSDPSQLPTDTADRPTSRGGPQPAQAPTDTSSARGIRSSPRRLESLSSTHAANPYRSWLSELADSTQWPMPWPTGGSEFIDDGYQVLPVRHRDDLEISLIGSSFCSCISRFEHQVFQCSGAENFFDNWEVTRMAMPNGFSFRTEALQRVFAELPFARTGSYTNTDYSNPSVWDALHQEPKVLMRFIWALTRNIFTRWDTRTENVGRQEVAGLMGQAFIYAVIFTELANADNQLQIFGGLIFPKDVDIMMRAAEQLRRLMVEIHAEYKEPDKYHFLAYTGIVGDRRPRVVSDKEFQGRRPQPIEVQGDPFGAMMDKVRELRERRKTPALTEGSKDSNPDKEIDDSDKGDMLFKNGNG</sequence>
<evidence type="ECO:0000256" key="1">
    <source>
        <dbReference type="SAM" id="MobiDB-lite"/>
    </source>
</evidence>
<dbReference type="AlphaFoldDB" id="K1XID4"/>
<feature type="region of interest" description="Disordered" evidence="1">
    <location>
        <begin position="400"/>
        <end position="436"/>
    </location>
</feature>